<sequence length="94" mass="10771">MVGNYVSFPLYLPEEYSPVPQSIQKVSHGSRRCNNNLLISHVKLVRLANREGASKKEHLLSWSATGCCAIHRHHFLLEEVLTDNFMSFHTQSYT</sequence>
<organism evidence="1 2">
    <name type="scientific">Ancylostoma ceylanicum</name>
    <dbReference type="NCBI Taxonomy" id="53326"/>
    <lineage>
        <taxon>Eukaryota</taxon>
        <taxon>Metazoa</taxon>
        <taxon>Ecdysozoa</taxon>
        <taxon>Nematoda</taxon>
        <taxon>Chromadorea</taxon>
        <taxon>Rhabditida</taxon>
        <taxon>Rhabditina</taxon>
        <taxon>Rhabditomorpha</taxon>
        <taxon>Strongyloidea</taxon>
        <taxon>Ancylostomatidae</taxon>
        <taxon>Ancylostomatinae</taxon>
        <taxon>Ancylostoma</taxon>
    </lineage>
</organism>
<accession>A0A016WQZ8</accession>
<name>A0A016WQZ8_9BILA</name>
<evidence type="ECO:0000313" key="2">
    <source>
        <dbReference type="Proteomes" id="UP000024635"/>
    </source>
</evidence>
<keyword evidence="2" id="KW-1185">Reference proteome</keyword>
<evidence type="ECO:0000313" key="1">
    <source>
        <dbReference type="EMBL" id="EYC42050.1"/>
    </source>
</evidence>
<dbReference type="Proteomes" id="UP000024635">
    <property type="component" value="Unassembled WGS sequence"/>
</dbReference>
<protein>
    <submittedName>
        <fullName evidence="1">Uncharacterized protein</fullName>
    </submittedName>
</protein>
<gene>
    <name evidence="1" type="primary">Acey_s0545.g3238</name>
    <name evidence="1" type="ORF">Y032_0545g3238</name>
</gene>
<reference evidence="2" key="1">
    <citation type="journal article" date="2015" name="Nat. Genet.">
        <title>The genome and transcriptome of the zoonotic hookworm Ancylostoma ceylanicum identify infection-specific gene families.</title>
        <authorList>
            <person name="Schwarz E.M."/>
            <person name="Hu Y."/>
            <person name="Antoshechkin I."/>
            <person name="Miller M.M."/>
            <person name="Sternberg P.W."/>
            <person name="Aroian R.V."/>
        </authorList>
    </citation>
    <scope>NUCLEOTIDE SEQUENCE</scope>
    <source>
        <strain evidence="2">HY135</strain>
    </source>
</reference>
<comment type="caution">
    <text evidence="1">The sequence shown here is derived from an EMBL/GenBank/DDBJ whole genome shotgun (WGS) entry which is preliminary data.</text>
</comment>
<dbReference type="AlphaFoldDB" id="A0A016WQZ8"/>
<dbReference type="EMBL" id="JARK01000145">
    <property type="protein sequence ID" value="EYC42050.1"/>
    <property type="molecule type" value="Genomic_DNA"/>
</dbReference>
<proteinExistence type="predicted"/>